<protein>
    <recommendedName>
        <fullName evidence="3">F-box domain-containing protein</fullName>
    </recommendedName>
</protein>
<dbReference type="Proteomes" id="UP000308005">
    <property type="component" value="Unassembled WGS sequence"/>
</dbReference>
<accession>A0A4S9SNI5</accession>
<sequence>MASLKSSFFGRLFTDNRITAETAGLVTQPTITPSVTAVGPITVFVPMATTNQPTPGLLKCPNEVLANIFSNPGLSKDDIKALRLVCTQLRPLATRVFAQRYFTDPFVILSRYSLEALVQICKDDTFSPHVQSIGFLTTTLHPDDSTKKALEELNAFTQFSAEQVHLESSGEAERLLARAIPALGRPMVVTVTNDIDSISPIGVSKVPSSRYYNRLYDPTTSNASHHYVVPCLQKLTFITSWARGNTIATLLLTNISRWLETPSKFNLRTLVLQEVACTQETLLSIMKRHSETLREIELSGVTLLGSWKGCISWMMENLHLETFRIKDACSITHGRKTNHGRFIPADCLVAPTDLVGKEDTRVGLEKLLKHKFEK</sequence>
<gene>
    <name evidence="1" type="ORF">D6C91_08604</name>
</gene>
<evidence type="ECO:0000313" key="1">
    <source>
        <dbReference type="EMBL" id="THZ12293.1"/>
    </source>
</evidence>
<proteinExistence type="predicted"/>
<evidence type="ECO:0008006" key="3">
    <source>
        <dbReference type="Google" id="ProtNLM"/>
    </source>
</evidence>
<evidence type="ECO:0000313" key="2">
    <source>
        <dbReference type="Proteomes" id="UP000308005"/>
    </source>
</evidence>
<dbReference type="AlphaFoldDB" id="A0A4S9SNI5"/>
<comment type="caution">
    <text evidence="1">The sequence shown here is derived from an EMBL/GenBank/DDBJ whole genome shotgun (WGS) entry which is preliminary data.</text>
</comment>
<dbReference type="EMBL" id="QZBM01000603">
    <property type="protein sequence ID" value="THZ12293.1"/>
    <property type="molecule type" value="Genomic_DNA"/>
</dbReference>
<name>A0A4S9SNI5_AURPU</name>
<organism evidence="1 2">
    <name type="scientific">Aureobasidium pullulans</name>
    <name type="common">Black yeast</name>
    <name type="synonym">Pullularia pullulans</name>
    <dbReference type="NCBI Taxonomy" id="5580"/>
    <lineage>
        <taxon>Eukaryota</taxon>
        <taxon>Fungi</taxon>
        <taxon>Dikarya</taxon>
        <taxon>Ascomycota</taxon>
        <taxon>Pezizomycotina</taxon>
        <taxon>Dothideomycetes</taxon>
        <taxon>Dothideomycetidae</taxon>
        <taxon>Dothideales</taxon>
        <taxon>Saccotheciaceae</taxon>
        <taxon>Aureobasidium</taxon>
    </lineage>
</organism>
<reference evidence="1 2" key="1">
    <citation type="submission" date="2018-10" db="EMBL/GenBank/DDBJ databases">
        <title>Fifty Aureobasidium pullulans genomes reveal a recombining polyextremotolerant generalist.</title>
        <authorList>
            <person name="Gostincar C."/>
            <person name="Turk M."/>
            <person name="Zajc J."/>
            <person name="Gunde-Cimerman N."/>
        </authorList>
    </citation>
    <scope>NUCLEOTIDE SEQUENCE [LARGE SCALE GENOMIC DNA]</scope>
    <source>
        <strain evidence="1 2">EXF-3863</strain>
    </source>
</reference>